<evidence type="ECO:0000256" key="3">
    <source>
        <dbReference type="ARBA" id="ARBA00022452"/>
    </source>
</evidence>
<dbReference type="OrthoDB" id="127311at2"/>
<keyword evidence="16" id="KW-0675">Receptor</keyword>
<dbReference type="PANTHER" id="PTHR32552:SF81">
    <property type="entry name" value="TONB-DEPENDENT OUTER MEMBRANE RECEPTOR"/>
    <property type="match status" value="1"/>
</dbReference>
<evidence type="ECO:0000259" key="15">
    <source>
        <dbReference type="Pfam" id="PF07715"/>
    </source>
</evidence>
<dbReference type="Pfam" id="PF07715">
    <property type="entry name" value="Plug"/>
    <property type="match status" value="1"/>
</dbReference>
<evidence type="ECO:0000259" key="14">
    <source>
        <dbReference type="Pfam" id="PF00593"/>
    </source>
</evidence>
<keyword evidence="9 11" id="KW-0472">Membrane</keyword>
<dbReference type="InterPro" id="IPR036942">
    <property type="entry name" value="Beta-barrel_TonB_sf"/>
</dbReference>
<keyword evidence="3 11" id="KW-1134">Transmembrane beta strand</keyword>
<evidence type="ECO:0000256" key="6">
    <source>
        <dbReference type="ARBA" id="ARBA00023004"/>
    </source>
</evidence>
<keyword evidence="5 11" id="KW-0812">Transmembrane</keyword>
<reference evidence="16 17" key="1">
    <citation type="submission" date="2019-04" db="EMBL/GenBank/DDBJ databases">
        <title>Taxonomy of novel Haliea sp. from mangrove soil of West Coast of India.</title>
        <authorList>
            <person name="Verma A."/>
            <person name="Kumar P."/>
            <person name="Krishnamurthi S."/>
        </authorList>
    </citation>
    <scope>NUCLEOTIDE SEQUENCE [LARGE SCALE GENOMIC DNA]</scope>
    <source>
        <strain evidence="16 17">SAOS-164</strain>
    </source>
</reference>
<evidence type="ECO:0000256" key="12">
    <source>
        <dbReference type="RuleBase" id="RU003357"/>
    </source>
</evidence>
<comment type="similarity">
    <text evidence="11 12">Belongs to the TonB-dependent receptor family.</text>
</comment>
<dbReference type="PROSITE" id="PS52016">
    <property type="entry name" value="TONB_DEPENDENT_REC_3"/>
    <property type="match status" value="1"/>
</dbReference>
<dbReference type="Proteomes" id="UP000298050">
    <property type="component" value="Unassembled WGS sequence"/>
</dbReference>
<evidence type="ECO:0000256" key="2">
    <source>
        <dbReference type="ARBA" id="ARBA00022448"/>
    </source>
</evidence>
<evidence type="ECO:0000256" key="11">
    <source>
        <dbReference type="PROSITE-ProRule" id="PRU01360"/>
    </source>
</evidence>
<evidence type="ECO:0000256" key="9">
    <source>
        <dbReference type="ARBA" id="ARBA00023136"/>
    </source>
</evidence>
<dbReference type="InterPro" id="IPR012910">
    <property type="entry name" value="Plug_dom"/>
</dbReference>
<dbReference type="GO" id="GO:0006826">
    <property type="term" value="P:iron ion transport"/>
    <property type="evidence" value="ECO:0007669"/>
    <property type="project" value="UniProtKB-KW"/>
</dbReference>
<evidence type="ECO:0000256" key="7">
    <source>
        <dbReference type="ARBA" id="ARBA00023065"/>
    </source>
</evidence>
<dbReference type="EMBL" id="SRLE01000007">
    <property type="protein sequence ID" value="TGD73548.1"/>
    <property type="molecule type" value="Genomic_DNA"/>
</dbReference>
<dbReference type="RefSeq" id="WP_135443812.1">
    <property type="nucleotide sequence ID" value="NZ_SRLE01000007.1"/>
</dbReference>
<comment type="caution">
    <text evidence="16">The sequence shown here is derived from an EMBL/GenBank/DDBJ whole genome shotgun (WGS) entry which is preliminary data.</text>
</comment>
<protein>
    <submittedName>
        <fullName evidence="16">TonB-dependent receptor</fullName>
    </submittedName>
</protein>
<keyword evidence="10 11" id="KW-0998">Cell outer membrane</keyword>
<organism evidence="16 17">
    <name type="scientific">Mangrovimicrobium sediminis</name>
    <dbReference type="NCBI Taxonomy" id="2562682"/>
    <lineage>
        <taxon>Bacteria</taxon>
        <taxon>Pseudomonadati</taxon>
        <taxon>Pseudomonadota</taxon>
        <taxon>Gammaproteobacteria</taxon>
        <taxon>Cellvibrionales</taxon>
        <taxon>Halieaceae</taxon>
        <taxon>Mangrovimicrobium</taxon>
    </lineage>
</organism>
<accession>A0A4Z0M2E9</accession>
<evidence type="ECO:0000256" key="5">
    <source>
        <dbReference type="ARBA" id="ARBA00022692"/>
    </source>
</evidence>
<feature type="signal peptide" evidence="13">
    <location>
        <begin position="1"/>
        <end position="27"/>
    </location>
</feature>
<keyword evidence="7" id="KW-0406">Ion transport</keyword>
<dbReference type="SUPFAM" id="SSF56935">
    <property type="entry name" value="Porins"/>
    <property type="match status" value="1"/>
</dbReference>
<sequence length="801" mass="87030">MKNLYCSTAVLLATAALNVSYSPAVKAQEGGASDAGFGGMMLDEIIVTANRREENLQDVSASLTVFNQQQLNEANITNPSELATYTPNLAINNRFGSDNTTFAIRGFSQELRTTASVGVYFAEVVALRGANAQQSGDGATPGDLFDLANVQVLKGPQGTLFGRNTTGGAVLLTPQRPTDELEGYVEGSVGNFDMYRGQAVVNVPVTDSFKVRLGVDQIKRDGYIENISAIGPEEFGDQDYVAFRGSALWEITSELENYTIFRYSDSSNNGYPGVIVGCNPAIPLISTLCQTDLDARRASGQDGFYETYNFVDQPVNDQELWQAINTTTWDITDEILIKNIIAYGGIETKQRSAIFGTNWMLGGEQLIFQQVGYNSDVLTTDQETFVEEIQVQGISFDERLVWQVGLYYESSEPGGDYGSVSPALIACDQGSITGTNPADYRCNNLVGIGAIQSIPGGVEYTNQAVYAQASYELSDSFGVTAGLRYTDDETKGEVTDTIYQFAAGSYGAPINSLTEVRKPETSSDEVTWLLGVDYTPTDDLLLYAKYNRGYRQGSVNLAGSPGLDSHDPETVDTYEIGSKWSFNGAVPGTLNAALFYNDFTDQQVQYGYLKAISNVGTTAVVNAGSSTIWGAEVDANLFLTESLTLTAAYAYLNSNVDSVEFPEFPDGSFATEPSTTTAEGEPLSFSPEHSLVTTLAWELPVPIEIGDMLLSATYVYTGEQQAVSEESSAYYKIDDYSLWNLNYMWTSVMGSPIDLSVFVTNVTDEEYYTFIAGLYSVSGLEAGQPGLPRMYGARIRYNFGL</sequence>
<proteinExistence type="inferred from homology"/>
<evidence type="ECO:0000313" key="16">
    <source>
        <dbReference type="EMBL" id="TGD73548.1"/>
    </source>
</evidence>
<keyword evidence="6" id="KW-0408">Iron</keyword>
<keyword evidence="2 11" id="KW-0813">Transport</keyword>
<keyword evidence="4" id="KW-0410">Iron transport</keyword>
<keyword evidence="17" id="KW-1185">Reference proteome</keyword>
<evidence type="ECO:0000256" key="8">
    <source>
        <dbReference type="ARBA" id="ARBA00023077"/>
    </source>
</evidence>
<name>A0A4Z0M2E9_9GAMM</name>
<evidence type="ECO:0000256" key="4">
    <source>
        <dbReference type="ARBA" id="ARBA00022496"/>
    </source>
</evidence>
<evidence type="ECO:0000256" key="13">
    <source>
        <dbReference type="SAM" id="SignalP"/>
    </source>
</evidence>
<evidence type="ECO:0000256" key="10">
    <source>
        <dbReference type="ARBA" id="ARBA00023237"/>
    </source>
</evidence>
<dbReference type="InterPro" id="IPR000531">
    <property type="entry name" value="Beta-barrel_TonB"/>
</dbReference>
<keyword evidence="13" id="KW-0732">Signal</keyword>
<dbReference type="Pfam" id="PF00593">
    <property type="entry name" value="TonB_dep_Rec_b-barrel"/>
    <property type="match status" value="1"/>
</dbReference>
<feature type="domain" description="TonB-dependent receptor plug" evidence="15">
    <location>
        <begin position="56"/>
        <end position="169"/>
    </location>
</feature>
<evidence type="ECO:0000313" key="17">
    <source>
        <dbReference type="Proteomes" id="UP000298050"/>
    </source>
</evidence>
<dbReference type="AlphaFoldDB" id="A0A4Z0M2E9"/>
<feature type="chain" id="PRO_5021506589" evidence="13">
    <location>
        <begin position="28"/>
        <end position="801"/>
    </location>
</feature>
<evidence type="ECO:0000256" key="1">
    <source>
        <dbReference type="ARBA" id="ARBA00004571"/>
    </source>
</evidence>
<dbReference type="GO" id="GO:0009279">
    <property type="term" value="C:cell outer membrane"/>
    <property type="evidence" value="ECO:0007669"/>
    <property type="project" value="UniProtKB-SubCell"/>
</dbReference>
<comment type="subcellular location">
    <subcellularLocation>
        <location evidence="1 11">Cell outer membrane</location>
        <topology evidence="1 11">Multi-pass membrane protein</topology>
    </subcellularLocation>
</comment>
<dbReference type="Gene3D" id="2.40.170.20">
    <property type="entry name" value="TonB-dependent receptor, beta-barrel domain"/>
    <property type="match status" value="1"/>
</dbReference>
<dbReference type="PANTHER" id="PTHR32552">
    <property type="entry name" value="FERRICHROME IRON RECEPTOR-RELATED"/>
    <property type="match status" value="1"/>
</dbReference>
<gene>
    <name evidence="16" type="ORF">E4634_11005</name>
</gene>
<keyword evidence="8 12" id="KW-0798">TonB box</keyword>
<dbReference type="InterPro" id="IPR039426">
    <property type="entry name" value="TonB-dep_rcpt-like"/>
</dbReference>
<feature type="domain" description="TonB-dependent receptor-like beta-barrel" evidence="14">
    <location>
        <begin position="258"/>
        <end position="761"/>
    </location>
</feature>